<name>A0A3D8RV33_9HELO</name>
<dbReference type="GO" id="GO:0005829">
    <property type="term" value="C:cytosol"/>
    <property type="evidence" value="ECO:0007669"/>
    <property type="project" value="TreeGrafter"/>
</dbReference>
<dbReference type="InterPro" id="IPR006680">
    <property type="entry name" value="Amidohydro-rel"/>
</dbReference>
<proteinExistence type="inferred from homology"/>
<evidence type="ECO:0000313" key="5">
    <source>
        <dbReference type="EMBL" id="RDW77913.1"/>
    </source>
</evidence>
<evidence type="ECO:0000259" key="4">
    <source>
        <dbReference type="Pfam" id="PF04909"/>
    </source>
</evidence>
<feature type="domain" description="Amidohydrolase-related" evidence="4">
    <location>
        <begin position="7"/>
        <end position="352"/>
    </location>
</feature>
<dbReference type="PANTHER" id="PTHR21240">
    <property type="entry name" value="2-AMINO-3-CARBOXYLMUCONATE-6-SEMIALDEHYDE DECARBOXYLASE"/>
    <property type="match status" value="1"/>
</dbReference>
<accession>A0A3D8RV33</accession>
<dbReference type="SUPFAM" id="SSF51556">
    <property type="entry name" value="Metallo-dependent hydrolases"/>
    <property type="match status" value="1"/>
</dbReference>
<dbReference type="Proteomes" id="UP000256328">
    <property type="component" value="Unassembled WGS sequence"/>
</dbReference>
<organism evidence="5 6">
    <name type="scientific">Coleophoma crateriformis</name>
    <dbReference type="NCBI Taxonomy" id="565419"/>
    <lineage>
        <taxon>Eukaryota</taxon>
        <taxon>Fungi</taxon>
        <taxon>Dikarya</taxon>
        <taxon>Ascomycota</taxon>
        <taxon>Pezizomycotina</taxon>
        <taxon>Leotiomycetes</taxon>
        <taxon>Helotiales</taxon>
        <taxon>Dermateaceae</taxon>
        <taxon>Coleophoma</taxon>
    </lineage>
</organism>
<dbReference type="GO" id="GO:0016831">
    <property type="term" value="F:carboxy-lyase activity"/>
    <property type="evidence" value="ECO:0007669"/>
    <property type="project" value="UniProtKB-KW"/>
</dbReference>
<dbReference type="EMBL" id="PDLN01000008">
    <property type="protein sequence ID" value="RDW77913.1"/>
    <property type="molecule type" value="Genomic_DNA"/>
</dbReference>
<dbReference type="InterPro" id="IPR032466">
    <property type="entry name" value="Metal_Hydrolase"/>
</dbReference>
<sequence length="361" mass="39846">MEATPVVDVHSHLYPPFYIDLLKDRTEVPYIKEFQPNNELRLINRTAEMGKPMTPTLFDVAAKIEFMDKHGIDISVLSLGNPWLDFLPSETAGDVAKNMNDQFNFLCMKYPGRLFFFAALPLSAPAPALLAEINRLKTLSHCRGVVLGTNGFGPGLDDQNLVPIFTALGEVSLPVFLHPHYGLPQSVYGDCCSYGQVLPVALGFPMETTIALSRLILSGIFEKVPSLQIIAAHAAGTLPFLVGRLESAIFHFGTKLKATRQELGLDDTRRTVWDIMRTNIFLDGVIFDKVPLRAAIDVAGIERLMFGTDHPLFFPPDAGGLWPSMTENMKAARTALEDTEEYRLVMGGNAVRELNLGRLGS</sequence>
<evidence type="ECO:0000256" key="1">
    <source>
        <dbReference type="ARBA" id="ARBA00022793"/>
    </source>
</evidence>
<dbReference type="AlphaFoldDB" id="A0A3D8RV33"/>
<evidence type="ECO:0000313" key="6">
    <source>
        <dbReference type="Proteomes" id="UP000256328"/>
    </source>
</evidence>
<protein>
    <recommendedName>
        <fullName evidence="4">Amidohydrolase-related domain-containing protein</fullName>
    </recommendedName>
</protein>
<gene>
    <name evidence="5" type="ORF">BP5796_05765</name>
</gene>
<dbReference type="Pfam" id="PF04909">
    <property type="entry name" value="Amidohydro_2"/>
    <property type="match status" value="1"/>
</dbReference>
<comment type="similarity">
    <text evidence="3">Belongs to the metallo-dependent hydrolases superfamily.</text>
</comment>
<dbReference type="Gene3D" id="3.20.20.140">
    <property type="entry name" value="Metal-dependent hydrolases"/>
    <property type="match status" value="1"/>
</dbReference>
<comment type="caution">
    <text evidence="5">The sequence shown here is derived from an EMBL/GenBank/DDBJ whole genome shotgun (WGS) entry which is preliminary data.</text>
</comment>
<dbReference type="PANTHER" id="PTHR21240:SF28">
    <property type="entry name" value="ISO-OROTATE DECARBOXYLASE (EUROFUNG)"/>
    <property type="match status" value="1"/>
</dbReference>
<evidence type="ECO:0000256" key="3">
    <source>
        <dbReference type="RuleBase" id="RU366045"/>
    </source>
</evidence>
<dbReference type="GO" id="GO:0019748">
    <property type="term" value="P:secondary metabolic process"/>
    <property type="evidence" value="ECO:0007669"/>
    <property type="project" value="TreeGrafter"/>
</dbReference>
<keyword evidence="6" id="KW-1185">Reference proteome</keyword>
<evidence type="ECO:0000256" key="2">
    <source>
        <dbReference type="ARBA" id="ARBA00023239"/>
    </source>
</evidence>
<dbReference type="InterPro" id="IPR032465">
    <property type="entry name" value="ACMSD"/>
</dbReference>
<reference evidence="5 6" key="1">
    <citation type="journal article" date="2018" name="IMA Fungus">
        <title>IMA Genome-F 9: Draft genome sequence of Annulohypoxylon stygium, Aspergillus mulundensis, Berkeleyomyces basicola (syn. Thielaviopsis basicola), Ceratocystis smalleyi, two Cercospora beticola strains, Coleophoma cylindrospora, Fusarium fracticaudum, Phialophora cf. hyalina, and Morchella septimelata.</title>
        <authorList>
            <person name="Wingfield B.D."/>
            <person name="Bills G.F."/>
            <person name="Dong Y."/>
            <person name="Huang W."/>
            <person name="Nel W.J."/>
            <person name="Swalarsk-Parry B.S."/>
            <person name="Vaghefi N."/>
            <person name="Wilken P.M."/>
            <person name="An Z."/>
            <person name="de Beer Z.W."/>
            <person name="De Vos L."/>
            <person name="Chen L."/>
            <person name="Duong T.A."/>
            <person name="Gao Y."/>
            <person name="Hammerbacher A."/>
            <person name="Kikkert J.R."/>
            <person name="Li Y."/>
            <person name="Li H."/>
            <person name="Li K."/>
            <person name="Li Q."/>
            <person name="Liu X."/>
            <person name="Ma X."/>
            <person name="Naidoo K."/>
            <person name="Pethybridge S.J."/>
            <person name="Sun J."/>
            <person name="Steenkamp E.T."/>
            <person name="van der Nest M.A."/>
            <person name="van Wyk S."/>
            <person name="Wingfield M.J."/>
            <person name="Xiong C."/>
            <person name="Yue Q."/>
            <person name="Zhang X."/>
        </authorList>
    </citation>
    <scope>NUCLEOTIDE SEQUENCE [LARGE SCALE GENOMIC DNA]</scope>
    <source>
        <strain evidence="5 6">BP5796</strain>
    </source>
</reference>
<dbReference type="GO" id="GO:0016787">
    <property type="term" value="F:hydrolase activity"/>
    <property type="evidence" value="ECO:0007669"/>
    <property type="project" value="InterPro"/>
</dbReference>
<keyword evidence="1 3" id="KW-0210">Decarboxylase</keyword>
<keyword evidence="2 3" id="KW-0456">Lyase</keyword>
<dbReference type="OrthoDB" id="191270at2759"/>